<dbReference type="Proteomes" id="UP000323337">
    <property type="component" value="Unassembled WGS sequence"/>
</dbReference>
<dbReference type="GO" id="GO:0003824">
    <property type="term" value="F:catalytic activity"/>
    <property type="evidence" value="ECO:0007669"/>
    <property type="project" value="InterPro"/>
</dbReference>
<reference evidence="6 7" key="1">
    <citation type="submission" date="2019-08" db="EMBL/GenBank/DDBJ databases">
        <title>Genomic characterization of a novel candidate phylum (ARYD3) from a high temperature, high salinity tertiary oil reservoir in north central Oklahoma, USA.</title>
        <authorList>
            <person name="Youssef N.H."/>
            <person name="Yadav A."/>
            <person name="Elshahed M.S."/>
        </authorList>
    </citation>
    <scope>NUCLEOTIDE SEQUENCE [LARGE SCALE GENOMIC DNA]</scope>
    <source>
        <strain evidence="6">ARYD1</strain>
    </source>
</reference>
<comment type="caution">
    <text evidence="6">The sequence shown here is derived from an EMBL/GenBank/DDBJ whole genome shotgun (WGS) entry which is preliminary data.</text>
</comment>
<evidence type="ECO:0000313" key="6">
    <source>
        <dbReference type="EMBL" id="TYB36673.1"/>
    </source>
</evidence>
<dbReference type="GO" id="GO:0051536">
    <property type="term" value="F:iron-sulfur cluster binding"/>
    <property type="evidence" value="ECO:0007669"/>
    <property type="project" value="UniProtKB-KW"/>
</dbReference>
<dbReference type="EMBL" id="VSIV01000017">
    <property type="protein sequence ID" value="TYB36673.1"/>
    <property type="molecule type" value="Genomic_DNA"/>
</dbReference>
<comment type="cofactor">
    <cofactor evidence="1">
        <name>[4Fe-4S] cluster</name>
        <dbReference type="ChEBI" id="CHEBI:49883"/>
    </cofactor>
</comment>
<evidence type="ECO:0000313" key="7">
    <source>
        <dbReference type="Proteomes" id="UP000323337"/>
    </source>
</evidence>
<evidence type="ECO:0000256" key="5">
    <source>
        <dbReference type="ARBA" id="ARBA00023014"/>
    </source>
</evidence>
<gene>
    <name evidence="6" type="ORF">FXF49_00595</name>
</gene>
<dbReference type="AlphaFoldDB" id="A0A5D0MX06"/>
<sequence>MNKYDLIFLVVRETSTYFHSVDEDAAASTLVYYMTEAGLRHLTAFPSTEEDKYAGSIYKQFTKFLESNTAPIFCISCWTSTYAVASDFAGMVKKTYPDALIVAGGIHFNSMEETEYALKSGVFDIIFRGGGESFLEFIKLSLVDKKLKINKKNGELDIIGDFICKGACYLKNGEIQNKGRGSFKFPLVPLAGVTEDGIDIRIMLNDSCPNACDYCFIQPSVTSSEYWPTLINWVTDTAVEFKKQYGQSAILSLSDSAPFNRKNRSRTIKYLRKQNKRVTFDGMNVFVDPVDLDEDFYKIVEEFNINTFFIGRDRVEADNFVGRKCNGQLRSSEQLNQELDSIFDFMEYLNTLKGKLTNEIYLGYIISPYEKVEYSRKLIDELTAIAMRSSELDNIKVQSNIFLLNPYPGTKVAKRAEGEFIPMRYFYHPYPNVWVGKDTVNIYLEVIRLIIAKMFCNNNNISFYKPMLELAHSLQFNTDYNYKLIDDIENTSLRSFASEIIEKIFSMGLGEENSLDDYLNNIVTLYYIGCMVSVVMNKPELLKYKNLYERIVKGDQAVSYLKKDLDLIKKYTLEGGAPVLEKYVKPPFVCAEKEIPPLRSG</sequence>
<dbReference type="InterPro" id="IPR007197">
    <property type="entry name" value="rSAM"/>
</dbReference>
<dbReference type="RefSeq" id="WP_303699973.1">
    <property type="nucleotide sequence ID" value="NZ_VSIV01000017.1"/>
</dbReference>
<keyword evidence="4" id="KW-0408">Iron</keyword>
<dbReference type="InterPro" id="IPR058240">
    <property type="entry name" value="rSAM_sf"/>
</dbReference>
<protein>
    <recommendedName>
        <fullName evidence="8">Radical SAM protein</fullName>
    </recommendedName>
</protein>
<evidence type="ECO:0008006" key="8">
    <source>
        <dbReference type="Google" id="ProtNLM"/>
    </source>
</evidence>
<evidence type="ECO:0000256" key="1">
    <source>
        <dbReference type="ARBA" id="ARBA00001966"/>
    </source>
</evidence>
<name>A0A5D0MX06_FLESI</name>
<keyword evidence="3" id="KW-0479">Metal-binding</keyword>
<proteinExistence type="predicted"/>
<evidence type="ECO:0000256" key="3">
    <source>
        <dbReference type="ARBA" id="ARBA00022723"/>
    </source>
</evidence>
<dbReference type="Gene3D" id="3.40.50.280">
    <property type="entry name" value="Cobalamin-binding domain"/>
    <property type="match status" value="1"/>
</dbReference>
<evidence type="ECO:0000256" key="2">
    <source>
        <dbReference type="ARBA" id="ARBA00022691"/>
    </source>
</evidence>
<keyword evidence="2" id="KW-0949">S-adenosyl-L-methionine</keyword>
<dbReference type="PANTHER" id="PTHR43409">
    <property type="entry name" value="ANAEROBIC MAGNESIUM-PROTOPORPHYRIN IX MONOMETHYL ESTER CYCLASE-RELATED"/>
    <property type="match status" value="1"/>
</dbReference>
<accession>A0A5D0MX06</accession>
<dbReference type="SFLD" id="SFLDG01082">
    <property type="entry name" value="B12-binding_domain_containing"/>
    <property type="match status" value="1"/>
</dbReference>
<keyword evidence="5" id="KW-0411">Iron-sulfur</keyword>
<dbReference type="InterPro" id="IPR051198">
    <property type="entry name" value="BchE-like"/>
</dbReference>
<dbReference type="SFLD" id="SFLDS00029">
    <property type="entry name" value="Radical_SAM"/>
    <property type="match status" value="1"/>
</dbReference>
<organism evidence="6 7">
    <name type="scientific">Flexistipes sinusarabici</name>
    <dbReference type="NCBI Taxonomy" id="2352"/>
    <lineage>
        <taxon>Bacteria</taxon>
        <taxon>Pseudomonadati</taxon>
        <taxon>Deferribacterota</taxon>
        <taxon>Deferribacteres</taxon>
        <taxon>Deferribacterales</taxon>
        <taxon>Flexistipitaceae</taxon>
        <taxon>Flexistipes</taxon>
    </lineage>
</organism>
<dbReference type="SUPFAM" id="SSF102114">
    <property type="entry name" value="Radical SAM enzymes"/>
    <property type="match status" value="1"/>
</dbReference>
<dbReference type="GO" id="GO:0046872">
    <property type="term" value="F:metal ion binding"/>
    <property type="evidence" value="ECO:0007669"/>
    <property type="project" value="UniProtKB-KW"/>
</dbReference>
<evidence type="ECO:0000256" key="4">
    <source>
        <dbReference type="ARBA" id="ARBA00023004"/>
    </source>
</evidence>